<dbReference type="AlphaFoldDB" id="A0A0L0C6D0"/>
<gene>
    <name evidence="1" type="ORF">FF38_09259</name>
</gene>
<keyword evidence="2" id="KW-1185">Reference proteome</keyword>
<protein>
    <submittedName>
        <fullName evidence="1">Uncharacterized protein</fullName>
    </submittedName>
</protein>
<organism evidence="1 2">
    <name type="scientific">Lucilia cuprina</name>
    <name type="common">Green bottle fly</name>
    <name type="synonym">Australian sheep blowfly</name>
    <dbReference type="NCBI Taxonomy" id="7375"/>
    <lineage>
        <taxon>Eukaryota</taxon>
        <taxon>Metazoa</taxon>
        <taxon>Ecdysozoa</taxon>
        <taxon>Arthropoda</taxon>
        <taxon>Hexapoda</taxon>
        <taxon>Insecta</taxon>
        <taxon>Pterygota</taxon>
        <taxon>Neoptera</taxon>
        <taxon>Endopterygota</taxon>
        <taxon>Diptera</taxon>
        <taxon>Brachycera</taxon>
        <taxon>Muscomorpha</taxon>
        <taxon>Oestroidea</taxon>
        <taxon>Calliphoridae</taxon>
        <taxon>Luciliinae</taxon>
        <taxon>Lucilia</taxon>
    </lineage>
</organism>
<sequence>MSEEVQPITDGAALKSIGGTFSTFRISLCEIIFYNDQT</sequence>
<name>A0A0L0C6D0_LUCCU</name>
<dbReference type="Proteomes" id="UP000037069">
    <property type="component" value="Unassembled WGS sequence"/>
</dbReference>
<proteinExistence type="predicted"/>
<evidence type="ECO:0000313" key="1">
    <source>
        <dbReference type="EMBL" id="KNC26979.1"/>
    </source>
</evidence>
<evidence type="ECO:0000313" key="2">
    <source>
        <dbReference type="Proteomes" id="UP000037069"/>
    </source>
</evidence>
<accession>A0A0L0C6D0</accession>
<reference evidence="1 2" key="1">
    <citation type="journal article" date="2015" name="Nat. Commun.">
        <title>Lucilia cuprina genome unlocks parasitic fly biology to underpin future interventions.</title>
        <authorList>
            <person name="Anstead C.A."/>
            <person name="Korhonen P.K."/>
            <person name="Young N.D."/>
            <person name="Hall R.S."/>
            <person name="Jex A.R."/>
            <person name="Murali S.C."/>
            <person name="Hughes D.S."/>
            <person name="Lee S.F."/>
            <person name="Perry T."/>
            <person name="Stroehlein A.J."/>
            <person name="Ansell B.R."/>
            <person name="Breugelmans B."/>
            <person name="Hofmann A."/>
            <person name="Qu J."/>
            <person name="Dugan S."/>
            <person name="Lee S.L."/>
            <person name="Chao H."/>
            <person name="Dinh H."/>
            <person name="Han Y."/>
            <person name="Doddapaneni H.V."/>
            <person name="Worley K.C."/>
            <person name="Muzny D.M."/>
            <person name="Ioannidis P."/>
            <person name="Waterhouse R.M."/>
            <person name="Zdobnov E.M."/>
            <person name="James P.J."/>
            <person name="Bagnall N.H."/>
            <person name="Kotze A.C."/>
            <person name="Gibbs R.A."/>
            <person name="Richards S."/>
            <person name="Batterham P."/>
            <person name="Gasser R.B."/>
        </authorList>
    </citation>
    <scope>NUCLEOTIDE SEQUENCE [LARGE SCALE GENOMIC DNA]</scope>
    <source>
        <strain evidence="1 2">LS</strain>
        <tissue evidence="1">Full body</tissue>
    </source>
</reference>
<comment type="caution">
    <text evidence="1">The sequence shown here is derived from an EMBL/GenBank/DDBJ whole genome shotgun (WGS) entry which is preliminary data.</text>
</comment>
<dbReference type="EMBL" id="JRES01000943">
    <property type="protein sequence ID" value="KNC26979.1"/>
    <property type="molecule type" value="Genomic_DNA"/>
</dbReference>